<dbReference type="Gene3D" id="1.10.287.130">
    <property type="match status" value="1"/>
</dbReference>
<dbReference type="SUPFAM" id="SSF47384">
    <property type="entry name" value="Homodimeric domain of signal transducing histidine kinase"/>
    <property type="match status" value="1"/>
</dbReference>
<dbReference type="InterPro" id="IPR003594">
    <property type="entry name" value="HATPase_dom"/>
</dbReference>
<dbReference type="InterPro" id="IPR036890">
    <property type="entry name" value="HATPase_C_sf"/>
</dbReference>
<dbReference type="SMART" id="SM00387">
    <property type="entry name" value="HATPase_c"/>
    <property type="match status" value="1"/>
</dbReference>
<evidence type="ECO:0000256" key="2">
    <source>
        <dbReference type="ARBA" id="ARBA00004651"/>
    </source>
</evidence>
<dbReference type="GO" id="GO:0005524">
    <property type="term" value="F:ATP binding"/>
    <property type="evidence" value="ECO:0007669"/>
    <property type="project" value="UniProtKB-KW"/>
</dbReference>
<keyword evidence="8" id="KW-0547">Nucleotide-binding</keyword>
<dbReference type="SUPFAM" id="SSF55874">
    <property type="entry name" value="ATPase domain of HSP90 chaperone/DNA topoisomerase II/histidine kinase"/>
    <property type="match status" value="1"/>
</dbReference>
<evidence type="ECO:0000256" key="11">
    <source>
        <dbReference type="ARBA" id="ARBA00022989"/>
    </source>
</evidence>
<dbReference type="Gene3D" id="3.30.565.10">
    <property type="entry name" value="Histidine kinase-like ATPase, C-terminal domain"/>
    <property type="match status" value="1"/>
</dbReference>
<dbReference type="AlphaFoldDB" id="A0A4R3J5V1"/>
<sequence length="300" mass="35035">MILWAVLSTVLAVGLIFILLMYRRQVKNICRQLEFLKENQTNLRLTVTVPFKQFEKLVDSINQVLDMSQEIKNNARKNEEHLKETITNLSHDIRTPLTSLDGYFQLLAQSDSEEEQRHYIEVIQSRISSLKDILEELFTYTKLQNEQYELKMETVDFGKCVYDTVFSFYDEFQTKGLEPEIDFCEENILIEGNTEAIRRILQNIIKNALVHGSQKIRMKLFSENNDIIFLCENDLENPGDIDIKKIFSKFYKADTARTSNTTGLGLSIAKSLVERMDGTIIAKIENDMFLIRVMFFRKKL</sequence>
<keyword evidence="13 14" id="KW-0472">Membrane</keyword>
<keyword evidence="7 14" id="KW-0812">Transmembrane</keyword>
<dbReference type="PANTHER" id="PTHR45528:SF1">
    <property type="entry name" value="SENSOR HISTIDINE KINASE CPXA"/>
    <property type="match status" value="1"/>
</dbReference>
<dbReference type="InterPro" id="IPR036097">
    <property type="entry name" value="HisK_dim/P_sf"/>
</dbReference>
<dbReference type="InterPro" id="IPR005467">
    <property type="entry name" value="His_kinase_dom"/>
</dbReference>
<evidence type="ECO:0000256" key="13">
    <source>
        <dbReference type="ARBA" id="ARBA00023136"/>
    </source>
</evidence>
<dbReference type="PROSITE" id="PS50109">
    <property type="entry name" value="HIS_KIN"/>
    <property type="match status" value="1"/>
</dbReference>
<evidence type="ECO:0000313" key="16">
    <source>
        <dbReference type="EMBL" id="GBU04742.1"/>
    </source>
</evidence>
<dbReference type="PANTHER" id="PTHR45528">
    <property type="entry name" value="SENSOR HISTIDINE KINASE CPXA"/>
    <property type="match status" value="1"/>
</dbReference>
<keyword evidence="4" id="KW-1003">Cell membrane</keyword>
<feature type="domain" description="Histidine kinase" evidence="15">
    <location>
        <begin position="88"/>
        <end position="280"/>
    </location>
</feature>
<dbReference type="EC" id="2.7.13.3" evidence="3"/>
<dbReference type="GO" id="GO:0005886">
    <property type="term" value="C:plasma membrane"/>
    <property type="evidence" value="ECO:0007669"/>
    <property type="project" value="UniProtKB-SubCell"/>
</dbReference>
<evidence type="ECO:0000256" key="10">
    <source>
        <dbReference type="ARBA" id="ARBA00022840"/>
    </source>
</evidence>
<reference evidence="17 18" key="2">
    <citation type="submission" date="2019-03" db="EMBL/GenBank/DDBJ databases">
        <title>Genomic Encyclopedia of Type Strains, Phase IV (KMG-IV): sequencing the most valuable type-strain genomes for metagenomic binning, comparative biology and taxonomic classification.</title>
        <authorList>
            <person name="Goeker M."/>
        </authorList>
    </citation>
    <scope>NUCLEOTIDE SEQUENCE [LARGE SCALE GENOMIC DNA]</scope>
    <source>
        <strain evidence="17 18">DSM 103426</strain>
    </source>
</reference>
<name>A0A4R3J5V1_9FIRM</name>
<evidence type="ECO:0000256" key="1">
    <source>
        <dbReference type="ARBA" id="ARBA00000085"/>
    </source>
</evidence>
<keyword evidence="12" id="KW-0902">Two-component regulatory system</keyword>
<dbReference type="PRINTS" id="PR01780">
    <property type="entry name" value="LANTIREGPROT"/>
</dbReference>
<dbReference type="Proteomes" id="UP000294613">
    <property type="component" value="Unassembled WGS sequence"/>
</dbReference>
<dbReference type="InterPro" id="IPR008358">
    <property type="entry name" value="Sig_transdc_His_kin/Pase_MprB"/>
</dbReference>
<proteinExistence type="predicted"/>
<evidence type="ECO:0000313" key="19">
    <source>
        <dbReference type="Proteomes" id="UP000702954"/>
    </source>
</evidence>
<dbReference type="EMBL" id="SLZV01000041">
    <property type="protein sequence ID" value="TCS60707.1"/>
    <property type="molecule type" value="Genomic_DNA"/>
</dbReference>
<evidence type="ECO:0000256" key="3">
    <source>
        <dbReference type="ARBA" id="ARBA00012438"/>
    </source>
</evidence>
<dbReference type="CDD" id="cd00082">
    <property type="entry name" value="HisKA"/>
    <property type="match status" value="1"/>
</dbReference>
<dbReference type="InterPro" id="IPR050398">
    <property type="entry name" value="HssS/ArlS-like"/>
</dbReference>
<dbReference type="InterPro" id="IPR003661">
    <property type="entry name" value="HisK_dim/P_dom"/>
</dbReference>
<keyword evidence="6" id="KW-0808">Transferase</keyword>
<evidence type="ECO:0000256" key="8">
    <source>
        <dbReference type="ARBA" id="ARBA00022741"/>
    </source>
</evidence>
<evidence type="ECO:0000313" key="18">
    <source>
        <dbReference type="Proteomes" id="UP000294613"/>
    </source>
</evidence>
<dbReference type="Pfam" id="PF02518">
    <property type="entry name" value="HATPase_c"/>
    <property type="match status" value="1"/>
</dbReference>
<feature type="transmembrane region" description="Helical" evidence="14">
    <location>
        <begin position="6"/>
        <end position="22"/>
    </location>
</feature>
<dbReference type="SMART" id="SM00388">
    <property type="entry name" value="HisKA"/>
    <property type="match status" value="1"/>
</dbReference>
<keyword evidence="19" id="KW-1185">Reference proteome</keyword>
<evidence type="ECO:0000256" key="5">
    <source>
        <dbReference type="ARBA" id="ARBA00022553"/>
    </source>
</evidence>
<dbReference type="Pfam" id="PF00512">
    <property type="entry name" value="HisKA"/>
    <property type="match status" value="1"/>
</dbReference>
<evidence type="ECO:0000259" key="15">
    <source>
        <dbReference type="PROSITE" id="PS50109"/>
    </source>
</evidence>
<keyword evidence="11 14" id="KW-1133">Transmembrane helix</keyword>
<evidence type="ECO:0000256" key="7">
    <source>
        <dbReference type="ARBA" id="ARBA00022692"/>
    </source>
</evidence>
<organism evidence="17 18">
    <name type="scientific">Faecalimonas umbilicata</name>
    <dbReference type="NCBI Taxonomy" id="1912855"/>
    <lineage>
        <taxon>Bacteria</taxon>
        <taxon>Bacillati</taxon>
        <taxon>Bacillota</taxon>
        <taxon>Clostridia</taxon>
        <taxon>Lachnospirales</taxon>
        <taxon>Lachnospiraceae</taxon>
        <taxon>Faecalimonas</taxon>
    </lineage>
</organism>
<evidence type="ECO:0000256" key="9">
    <source>
        <dbReference type="ARBA" id="ARBA00022777"/>
    </source>
</evidence>
<evidence type="ECO:0000313" key="17">
    <source>
        <dbReference type="EMBL" id="TCS60707.1"/>
    </source>
</evidence>
<keyword evidence="10" id="KW-0067">ATP-binding</keyword>
<evidence type="ECO:0000256" key="4">
    <source>
        <dbReference type="ARBA" id="ARBA00022475"/>
    </source>
</evidence>
<comment type="subcellular location">
    <subcellularLocation>
        <location evidence="2">Cell membrane</location>
        <topology evidence="2">Multi-pass membrane protein</topology>
    </subcellularLocation>
</comment>
<gene>
    <name evidence="17" type="ORF">EDD74_14118</name>
    <name evidence="16" type="ORF">FAEUMB_12830</name>
</gene>
<comment type="caution">
    <text evidence="17">The sequence shown here is derived from an EMBL/GenBank/DDBJ whole genome shotgun (WGS) entry which is preliminary data.</text>
</comment>
<accession>A0A4R3J5V1</accession>
<keyword evidence="9 17" id="KW-0418">Kinase</keyword>
<evidence type="ECO:0000256" key="14">
    <source>
        <dbReference type="SAM" id="Phobius"/>
    </source>
</evidence>
<keyword evidence="5" id="KW-0597">Phosphoprotein</keyword>
<protein>
    <recommendedName>
        <fullName evidence="3">histidine kinase</fullName>
        <ecNumber evidence="3">2.7.13.3</ecNumber>
    </recommendedName>
</protein>
<dbReference type="RefSeq" id="WP_116441518.1">
    <property type="nucleotide sequence ID" value="NZ_BHEO01000005.1"/>
</dbReference>
<evidence type="ECO:0000256" key="6">
    <source>
        <dbReference type="ARBA" id="ARBA00022679"/>
    </source>
</evidence>
<comment type="catalytic activity">
    <reaction evidence="1">
        <text>ATP + protein L-histidine = ADP + protein N-phospho-L-histidine.</text>
        <dbReference type="EC" id="2.7.13.3"/>
    </reaction>
</comment>
<dbReference type="GO" id="GO:0000155">
    <property type="term" value="F:phosphorelay sensor kinase activity"/>
    <property type="evidence" value="ECO:0007669"/>
    <property type="project" value="InterPro"/>
</dbReference>
<dbReference type="EMBL" id="BHEO01000005">
    <property type="protein sequence ID" value="GBU04742.1"/>
    <property type="molecule type" value="Genomic_DNA"/>
</dbReference>
<dbReference type="Proteomes" id="UP000702954">
    <property type="component" value="Unassembled WGS sequence"/>
</dbReference>
<reference evidence="16 19" key="1">
    <citation type="journal article" date="2018" name="Int. J. Syst. Evol. Microbiol.">
        <title>Draft Genome Sequence of Faecalimonas umbilicata JCM 30896T, an Acetate-Producing Bacterium Isolated from Human Feces.</title>
        <authorList>
            <person name="Sakamoto M."/>
            <person name="Ikeyama N."/>
            <person name="Yuki M."/>
            <person name="Ohkuma M."/>
        </authorList>
    </citation>
    <scope>NUCLEOTIDE SEQUENCE [LARGE SCALE GENOMIC DNA]</scope>
    <source>
        <strain evidence="16 19">EGH7</strain>
    </source>
</reference>
<evidence type="ECO:0000256" key="12">
    <source>
        <dbReference type="ARBA" id="ARBA00023012"/>
    </source>
</evidence>